<feature type="domain" description="CobB/CobQ-like glutamine amidotransferase" evidence="10">
    <location>
        <begin position="292"/>
        <end position="503"/>
    </location>
</feature>
<dbReference type="HAMAP" id="MF_00027">
    <property type="entry name" value="CobB_CbiA"/>
    <property type="match status" value="1"/>
</dbReference>
<dbReference type="Pfam" id="PF07685">
    <property type="entry name" value="GATase_3"/>
    <property type="match status" value="1"/>
</dbReference>
<evidence type="ECO:0000256" key="3">
    <source>
        <dbReference type="ARBA" id="ARBA00022741"/>
    </source>
</evidence>
<dbReference type="SUPFAM" id="SSF52540">
    <property type="entry name" value="P-loop containing nucleoside triphosphate hydrolases"/>
    <property type="match status" value="1"/>
</dbReference>
<feature type="compositionally biased region" description="Low complexity" evidence="7">
    <location>
        <begin position="1056"/>
        <end position="1072"/>
    </location>
</feature>
<dbReference type="CDD" id="cd05388">
    <property type="entry name" value="CobB_N"/>
    <property type="match status" value="1"/>
</dbReference>
<dbReference type="GO" id="GO:0005524">
    <property type="term" value="F:ATP binding"/>
    <property type="evidence" value="ECO:0007669"/>
    <property type="project" value="UniProtKB-KW"/>
</dbReference>
<dbReference type="Pfam" id="PF01656">
    <property type="entry name" value="CbiA"/>
    <property type="match status" value="1"/>
</dbReference>
<evidence type="ECO:0000256" key="4">
    <source>
        <dbReference type="ARBA" id="ARBA00022840"/>
    </source>
</evidence>
<dbReference type="SUPFAM" id="SSF52317">
    <property type="entry name" value="Class I glutamine amidotransferase-like"/>
    <property type="match status" value="1"/>
</dbReference>
<dbReference type="InterPro" id="IPR002491">
    <property type="entry name" value="ABC_transptr_periplasmic_BD"/>
</dbReference>
<evidence type="ECO:0000259" key="10">
    <source>
        <dbReference type="Pfam" id="PF07685"/>
    </source>
</evidence>
<dbReference type="CDD" id="cd03130">
    <property type="entry name" value="GATase1_CobB"/>
    <property type="match status" value="1"/>
</dbReference>
<dbReference type="InterPro" id="IPR029062">
    <property type="entry name" value="Class_I_gatase-like"/>
</dbReference>
<evidence type="ECO:0008006" key="13">
    <source>
        <dbReference type="Google" id="ProtNLM"/>
    </source>
</evidence>
<dbReference type="SUPFAM" id="SSF53807">
    <property type="entry name" value="Helical backbone' metal receptor"/>
    <property type="match status" value="2"/>
</dbReference>
<feature type="compositionally biased region" description="Low complexity" evidence="7">
    <location>
        <begin position="1035"/>
        <end position="1049"/>
    </location>
</feature>
<keyword evidence="12" id="KW-1185">Reference proteome</keyword>
<evidence type="ECO:0000256" key="7">
    <source>
        <dbReference type="SAM" id="MobiDB-lite"/>
    </source>
</evidence>
<feature type="compositionally biased region" description="Polar residues" evidence="7">
    <location>
        <begin position="787"/>
        <end position="804"/>
    </location>
</feature>
<dbReference type="Gene3D" id="3.40.50.300">
    <property type="entry name" value="P-loop containing nucleotide triphosphate hydrolases"/>
    <property type="match status" value="1"/>
</dbReference>
<dbReference type="EMBL" id="SIDB01000001">
    <property type="protein sequence ID" value="KAI3438812.1"/>
    <property type="molecule type" value="Genomic_DNA"/>
</dbReference>
<evidence type="ECO:0000313" key="12">
    <source>
        <dbReference type="Proteomes" id="UP001055712"/>
    </source>
</evidence>
<dbReference type="PANTHER" id="PTHR43873:SF1">
    <property type="entry name" value="COBYRINATE A,C-DIAMIDE SYNTHASE"/>
    <property type="match status" value="1"/>
</dbReference>
<comment type="caution">
    <text evidence="11">The sequence shown here is derived from an EMBL/GenBank/DDBJ whole genome shotgun (WGS) entry which is preliminary data.</text>
</comment>
<feature type="region of interest" description="Disordered" evidence="7">
    <location>
        <begin position="1023"/>
        <end position="1089"/>
    </location>
</feature>
<feature type="compositionally biased region" description="Low complexity" evidence="7">
    <location>
        <begin position="666"/>
        <end position="693"/>
    </location>
</feature>
<feature type="compositionally biased region" description="Low complexity" evidence="7">
    <location>
        <begin position="247"/>
        <end position="266"/>
    </location>
</feature>
<dbReference type="Proteomes" id="UP001055712">
    <property type="component" value="Unassembled WGS sequence"/>
</dbReference>
<feature type="region of interest" description="Disordered" evidence="7">
    <location>
        <begin position="608"/>
        <end position="636"/>
    </location>
</feature>
<evidence type="ECO:0000256" key="2">
    <source>
        <dbReference type="ARBA" id="ARBA00022598"/>
    </source>
</evidence>
<feature type="compositionally biased region" description="Low complexity" evidence="7">
    <location>
        <begin position="1079"/>
        <end position="1088"/>
    </location>
</feature>
<feature type="region of interest" description="Disordered" evidence="7">
    <location>
        <begin position="654"/>
        <end position="693"/>
    </location>
</feature>
<accession>A0A9D4TZS5</accession>
<dbReference type="InterPro" id="IPR002586">
    <property type="entry name" value="CobQ/CobB/MinD/ParA_Nub-bd_dom"/>
</dbReference>
<evidence type="ECO:0000313" key="11">
    <source>
        <dbReference type="EMBL" id="KAI3438812.1"/>
    </source>
</evidence>
<name>A0A9D4TZS5_CHLVU</name>
<evidence type="ECO:0000259" key="8">
    <source>
        <dbReference type="Pfam" id="PF01497"/>
    </source>
</evidence>
<dbReference type="Gene3D" id="3.40.50.1980">
    <property type="entry name" value="Nitrogenase molybdenum iron protein domain"/>
    <property type="match status" value="2"/>
</dbReference>
<keyword evidence="4" id="KW-0067">ATP-binding</keyword>
<dbReference type="NCBIfam" id="NF002204">
    <property type="entry name" value="PRK01077.1"/>
    <property type="match status" value="1"/>
</dbReference>
<evidence type="ECO:0000256" key="5">
    <source>
        <dbReference type="ARBA" id="ARBA00022842"/>
    </source>
</evidence>
<dbReference type="OrthoDB" id="549173at2759"/>
<reference evidence="11" key="2">
    <citation type="submission" date="2020-11" db="EMBL/GenBank/DDBJ databases">
        <authorList>
            <person name="Cecchin M."/>
            <person name="Marcolungo L."/>
            <person name="Rossato M."/>
            <person name="Girolomoni L."/>
            <person name="Cosentino E."/>
            <person name="Cuine S."/>
            <person name="Li-Beisson Y."/>
            <person name="Delledonne M."/>
            <person name="Ballottari M."/>
        </authorList>
    </citation>
    <scope>NUCLEOTIDE SEQUENCE</scope>
    <source>
        <strain evidence="11">211/11P</strain>
        <tissue evidence="11">Whole cell</tissue>
    </source>
</reference>
<keyword evidence="2" id="KW-0436">Ligase</keyword>
<sequence length="1366" mass="144151">MEAPNERAGLPTAVFCIAGTSSGVGKSSMVVGIAAALRERGLTVQAFKVGPDFIDPMHHQAATGRPSINLDSWMLSREQVLAAFHRAAVGADVAVVEGVMGLFDGRDGTTEQGSTAQLAKWLGAPVVLVLDASAVARSAAATAKGYIEFDPDLHLAGLLFNKVGGPAHTQWLQDAMGAAGIKAAILGGVPKSDAVVVPERHLGLHMPGDEEIPDDLVGELAALVATHVDLDALLALGATAQVPPPSADAEQQPQAAPTAGAQQPAALNDQQPPPPQQQQQQEEQEEPEPAVRIAVARDAAFCFYYNDNLHLLRQCGAELVFFSPLAEALPPNVAGVYLGGGYPERHAAELAHNRLLRASLAAFARAGGVVYAECGGLLYLSKSVQPQDEPARPMVGVFPFKTVMTQNKMTMGYVEVETGAGCPLFPAGRTVRGQVYHFSEIVQESVVRGLGEALAGKQAAAVQAPAWGTCYRVQAQIPGAAEVAEGFYQQNVLASYVHLHFGNCPDFAASLVAKCRSVDVAVVSAAVHEAAQTAVYLESAITSLHSTPRAAAKSGPRGVQHCRSSPDFARDERLAGKQRVAAAADLHRGFSEDPAAASRQLAPLAENGHSHMSRRGSLQQQQLQQPGAPPRSLSPATTLSKVMSMNSLSSYSPHIGTGVLPPGEVLSPPLSDSPQLSPRELEQQGSQAMQFALQQQGSQQFGLQQQASQQLTYQQQQYAHQQPLQNGLEQHGSQHFGLQQQGSQQLGLQQQPSQPFGLQQQGSQQLGLQQQGSQQLGLQQHPSQQFALQQHGSQQLAYQPQHRPQQPAAMVAGTLSSNQMSTSCSWPRLHQPGPPPIMNGRQPPLTQQQAAFYAASGTTGPNGGAWPPSVNGANGNSMHSRSCSVDRPLPSGGASAVTVCARSPGSMELLAELEPRHLALSATPYNWQHSQTPSDKIVSLSPGATEMLWALGLGARVAAVSDACDFPPDVVARAKARRSFAATASWASSLDRHGSSPFASAVASRRESPTCAVALHRGGSSWQNLAHGSSGGSSGASSPTKATAASKAAAGGGGQAASQQQQQQQQAQQQAQQRRHQGQHQPGHQQHQVEFVVDEEVLARERPGMVVYEENDAALCASGSASAGAMMGGCGMGQAVLEALMTVGLQQSCRVVCMRRRTLSDVLESMLVVGEAAGVREEALRTVERLRSRLRRVAGAAAAAAAHAPSCPRVLVLQSLRPLRTVGWWLADQITLAGGTCWSDEQAGDAPAELTWEQVQAFAPEVLVIAGMQGGSALSPLTDLCTVASQPGWWNLPAVRSAAVFVADASLLCRPGPRLVEGVECLARMLWDDAVPDCTCPERALLKLSLRPGQRCRPRLLPNHFVPAFA</sequence>
<dbReference type="Gene3D" id="3.40.50.880">
    <property type="match status" value="1"/>
</dbReference>
<keyword evidence="5" id="KW-0460">Magnesium</keyword>
<evidence type="ECO:0000256" key="6">
    <source>
        <dbReference type="ARBA" id="ARBA00022962"/>
    </source>
</evidence>
<dbReference type="Pfam" id="PF01497">
    <property type="entry name" value="Peripla_BP_2"/>
    <property type="match status" value="1"/>
</dbReference>
<keyword evidence="6" id="KW-0315">Glutamine amidotransferase</keyword>
<evidence type="ECO:0000256" key="1">
    <source>
        <dbReference type="ARBA" id="ARBA00001946"/>
    </source>
</evidence>
<feature type="region of interest" description="Disordered" evidence="7">
    <location>
        <begin position="727"/>
        <end position="807"/>
    </location>
</feature>
<comment type="cofactor">
    <cofactor evidence="1">
        <name>Mg(2+)</name>
        <dbReference type="ChEBI" id="CHEBI:18420"/>
    </cofactor>
</comment>
<proteinExistence type="inferred from homology"/>
<dbReference type="PROSITE" id="PS51274">
    <property type="entry name" value="GATASE_COBBQ"/>
    <property type="match status" value="1"/>
</dbReference>
<protein>
    <recommendedName>
        <fullName evidence="13">Cobyrinic acid a,c-diamide synthase</fullName>
    </recommendedName>
</protein>
<evidence type="ECO:0000259" key="9">
    <source>
        <dbReference type="Pfam" id="PF01656"/>
    </source>
</evidence>
<dbReference type="InterPro" id="IPR004484">
    <property type="entry name" value="CbiA/CobB_synth"/>
</dbReference>
<dbReference type="InterPro" id="IPR011698">
    <property type="entry name" value="GATase_3"/>
</dbReference>
<feature type="compositionally biased region" description="Low complexity" evidence="7">
    <location>
        <begin position="727"/>
        <end position="786"/>
    </location>
</feature>
<dbReference type="GO" id="GO:0042242">
    <property type="term" value="F:cobyrinic acid a,c-diamide synthase activity"/>
    <property type="evidence" value="ECO:0007669"/>
    <property type="project" value="InterPro"/>
</dbReference>
<feature type="region of interest" description="Disordered" evidence="7">
    <location>
        <begin position="242"/>
        <end position="289"/>
    </location>
</feature>
<gene>
    <name evidence="11" type="ORF">D9Q98_001229</name>
</gene>
<feature type="domain" description="Fe/B12 periplasmic-binding" evidence="8">
    <location>
        <begin position="1145"/>
        <end position="1305"/>
    </location>
</feature>
<dbReference type="PANTHER" id="PTHR43873">
    <property type="entry name" value="COBYRINATE A,C-DIAMIDE SYNTHASE"/>
    <property type="match status" value="1"/>
</dbReference>
<dbReference type="InterPro" id="IPR027417">
    <property type="entry name" value="P-loop_NTPase"/>
</dbReference>
<organism evidence="11 12">
    <name type="scientific">Chlorella vulgaris</name>
    <name type="common">Green alga</name>
    <dbReference type="NCBI Taxonomy" id="3077"/>
    <lineage>
        <taxon>Eukaryota</taxon>
        <taxon>Viridiplantae</taxon>
        <taxon>Chlorophyta</taxon>
        <taxon>core chlorophytes</taxon>
        <taxon>Trebouxiophyceae</taxon>
        <taxon>Chlorellales</taxon>
        <taxon>Chlorellaceae</taxon>
        <taxon>Chlorella clade</taxon>
        <taxon>Chlorella</taxon>
    </lineage>
</organism>
<feature type="domain" description="CobQ/CobB/MinD/ParA nucleotide binding" evidence="9">
    <location>
        <begin position="16"/>
        <end position="200"/>
    </location>
</feature>
<keyword evidence="3" id="KW-0547">Nucleotide-binding</keyword>
<reference evidence="11" key="1">
    <citation type="journal article" date="2019" name="Plant J.">
        <title>Chlorella vulgaris genome assembly and annotation reveals the molecular basis for metabolic acclimation to high light conditions.</title>
        <authorList>
            <person name="Cecchin M."/>
            <person name="Marcolungo L."/>
            <person name="Rossato M."/>
            <person name="Girolomoni L."/>
            <person name="Cosentino E."/>
            <person name="Cuine S."/>
            <person name="Li-Beisson Y."/>
            <person name="Delledonne M."/>
            <person name="Ballottari M."/>
        </authorList>
    </citation>
    <scope>NUCLEOTIDE SEQUENCE</scope>
    <source>
        <strain evidence="11">211/11P</strain>
    </source>
</reference>